<dbReference type="Proteomes" id="UP000197587">
    <property type="component" value="Unassembled WGS sequence"/>
</dbReference>
<evidence type="ECO:0000313" key="2">
    <source>
        <dbReference type="Proteomes" id="UP000197587"/>
    </source>
</evidence>
<dbReference type="InterPro" id="IPR014926">
    <property type="entry name" value="Phage_D3112_Orf24"/>
</dbReference>
<dbReference type="Pfam" id="PF08822">
    <property type="entry name" value="DUF1804"/>
    <property type="match status" value="1"/>
</dbReference>
<dbReference type="AlphaFoldDB" id="A0A246BC71"/>
<evidence type="ECO:0008006" key="3">
    <source>
        <dbReference type="Google" id="ProtNLM"/>
    </source>
</evidence>
<evidence type="ECO:0000313" key="1">
    <source>
        <dbReference type="EMBL" id="OWK99270.1"/>
    </source>
</evidence>
<dbReference type="RefSeq" id="WP_088263480.1">
    <property type="nucleotide sequence ID" value="NZ_JASZ02000002.1"/>
</dbReference>
<keyword evidence="2" id="KW-1185">Reference proteome</keyword>
<organism evidence="1 2">
    <name type="scientific">Kaistella haifensis DSM 19056</name>
    <dbReference type="NCBI Taxonomy" id="1450526"/>
    <lineage>
        <taxon>Bacteria</taxon>
        <taxon>Pseudomonadati</taxon>
        <taxon>Bacteroidota</taxon>
        <taxon>Flavobacteriia</taxon>
        <taxon>Flavobacteriales</taxon>
        <taxon>Weeksellaceae</taxon>
        <taxon>Chryseobacterium group</taxon>
        <taxon>Kaistella</taxon>
    </lineage>
</organism>
<dbReference type="EMBL" id="JASZ02000002">
    <property type="protein sequence ID" value="OWK99270.1"/>
    <property type="molecule type" value="Genomic_DNA"/>
</dbReference>
<accession>A0A246BC71</accession>
<protein>
    <recommendedName>
        <fullName evidence="3">DDE transposase family protein</fullName>
    </recommendedName>
</protein>
<reference evidence="1 2" key="1">
    <citation type="submission" date="2017-05" db="EMBL/GenBank/DDBJ databases">
        <title>Genome of Chryseobacterium haifense.</title>
        <authorList>
            <person name="Newman J.D."/>
        </authorList>
    </citation>
    <scope>NUCLEOTIDE SEQUENCE [LARGE SCALE GENOMIC DNA]</scope>
    <source>
        <strain evidence="1 2">DSM 19056</strain>
    </source>
</reference>
<name>A0A246BC71_9FLAO</name>
<gene>
    <name evidence="1" type="ORF">AP75_01930</name>
</gene>
<sequence>MAISKSEQREHARLLYVNEKITLKEVAERVKVTEKTVGKWCKEDNWDGLRKSLLNTRENQLIHFYNQLEAINLDIAFRPEILDNKGKPIQRPQKNIPTSAEADTLSKITSNIQRLEVEIGLGEIVHTGKKMITFIQQINLPDAKLFKNYFDEYINNRVKNG</sequence>
<comment type="caution">
    <text evidence="1">The sequence shown here is derived from an EMBL/GenBank/DDBJ whole genome shotgun (WGS) entry which is preliminary data.</text>
</comment>
<proteinExistence type="predicted"/>